<dbReference type="SMART" id="SM00635">
    <property type="entry name" value="BID_2"/>
    <property type="match status" value="10"/>
</dbReference>
<dbReference type="SUPFAM" id="SSF49373">
    <property type="entry name" value="Invasin/intimin cell-adhesion fragments"/>
    <property type="match status" value="10"/>
</dbReference>
<dbReference type="SUPFAM" id="SSF54001">
    <property type="entry name" value="Cysteine proteinases"/>
    <property type="match status" value="1"/>
</dbReference>
<evidence type="ECO:0000313" key="4">
    <source>
        <dbReference type="EMBL" id="ADL50967.1"/>
    </source>
</evidence>
<sequence length="1216" mass="126288">MSEKSLKFNFIKIATFFLLSFLTLTITTYAATDTASTEAELQTKLKVAMEAKQTTYTVTYSGDYLQLNTNLTLLIDNILASDDYLHYTFKGWSYTGSSSAGVANLTFTLTYWNTATQDNYVTQKITEVLSQIITPGMNDFQKEKVIHDWIVKNIAYDTTLVQHSAYAGLVSPYKTVCQGYALLTYRMLNQVGIQTKIIEGTGHGSAHAWNLVYLEGAWYHLDSTWDDPVPDVKDRAIHTYYNLTDAQIKANHAWTLTYPAATTDFANTLKNKLATDSANATFYNTLSSELGLDYLSTNYQVNDVSELIVKIQDAMKNHEVALTVRYIPGKTFAADLATAQKAITNLTGYSCSSSDYPRTADTNDVILELTLDYYDPISLTAFSISNNTLALSAGASATLTPTFTPSNASNKTIIWTSDNTNVATVTNGVVKAVGGGTATITAKTADGGFTATCAVTVTQNVSSITINPTTTYVKLGGNDVTLTANVLPAGATNKSVTWSSSNPNVATVDSTGKVHAIATGTAIISATSVQAPTIVGKCTVTVPVSVTGITVSSTSSYVKMGGTLALTSTIAPTTATIKTITWSSSNEAVAKVSTTGVVTPVAPGTVTITAKTTDGGFTASKNLEVIYGVTTITLDKTTAILKVGGSDISLIPTVNPTTATYKSVTWTSSNPTVATVNSTGKVHAIKTGTAIISATSVQDSTKVAKCTVTVASPVTGVTVSATSSYVKMGATLTLTSTVTPTTATIKTVTWSSSNQSIAKVSTTGVVTPVAPGTVTITAKTTDGGFTASKNLEVIYGITTITLDKTTAILKVGGSDISLIPTVNPTTATYKSVTWTSSNPAVATVDSTGKVHAIKTGTAIISATSVQDSTKVAKCTVTVASPVTGVTVSATSSYVKMGATLTLTSTVTPTTATIKTVTWSSSNEAVAKVSTTGVVTPVAPGTVTITAKTTDGGFTASKNLEVIYGVTTITLNKTTAILKVGENDISLIPTVNPATATYKSVTWTSSNPAVATVDSTGKVHAIKVGTAIISATSVQDPTKIAKCTVTVPVPVTGVTINSTSTYVKIGTPLTLTATIAPTTATIKTVTWSSSNEAIAKVSTTGVVTAVAPGTVTITAKTTDGSFTSSKVLNVVYGVVTVTLNKTTATLKVGDTDLILVPTINPTNATVKTINWTSSNANIATVDSNGVVHAVAAGTVVITATSAQDPTKIAKCTITITK</sequence>
<accession>D9SUR2</accession>
<dbReference type="STRING" id="573061.Clocel_1211"/>
<evidence type="ECO:0000256" key="1">
    <source>
        <dbReference type="SAM" id="SignalP"/>
    </source>
</evidence>
<dbReference type="PANTHER" id="PTHR23019">
    <property type="entry name" value="NUCLEAR PORE MEMBRANE GLYCOPROTEIN GP210-RELATED"/>
    <property type="match status" value="1"/>
</dbReference>
<dbReference type="Proteomes" id="UP000002730">
    <property type="component" value="Chromosome"/>
</dbReference>
<dbReference type="HOGENOM" id="CLU_269137_0_0_9"/>
<feature type="domain" description="BIG2" evidence="3">
    <location>
        <begin position="1049"/>
        <end position="1126"/>
    </location>
</feature>
<dbReference type="EMBL" id="CP002160">
    <property type="protein sequence ID" value="ADL50967.1"/>
    <property type="molecule type" value="Genomic_DNA"/>
</dbReference>
<keyword evidence="5" id="KW-1185">Reference proteome</keyword>
<dbReference type="RefSeq" id="WP_013291655.1">
    <property type="nucleotide sequence ID" value="NC_014393.1"/>
</dbReference>
<dbReference type="InterPro" id="IPR002931">
    <property type="entry name" value="Transglutaminase-like"/>
</dbReference>
<feature type="domain" description="BIG2" evidence="3">
    <location>
        <begin position="881"/>
        <end position="958"/>
    </location>
</feature>
<feature type="domain" description="BIG2" evidence="3">
    <location>
        <begin position="713"/>
        <end position="790"/>
    </location>
</feature>
<dbReference type="Pfam" id="PF02368">
    <property type="entry name" value="Big_2"/>
    <property type="match status" value="10"/>
</dbReference>
<dbReference type="SMART" id="SM00460">
    <property type="entry name" value="TGc"/>
    <property type="match status" value="1"/>
</dbReference>
<feature type="domain" description="BIG2" evidence="3">
    <location>
        <begin position="628"/>
        <end position="707"/>
    </location>
</feature>
<protein>
    <submittedName>
        <fullName evidence="4">Ig domain protein group 2 domain protein</fullName>
    </submittedName>
</protein>
<evidence type="ECO:0000313" key="5">
    <source>
        <dbReference type="Proteomes" id="UP000002730"/>
    </source>
</evidence>
<gene>
    <name evidence="4" type="ordered locus">Clocel_1211</name>
</gene>
<dbReference type="Pfam" id="PF01841">
    <property type="entry name" value="Transglut_core"/>
    <property type="match status" value="1"/>
</dbReference>
<dbReference type="InterPro" id="IPR045197">
    <property type="entry name" value="NUP210-like"/>
</dbReference>
<feature type="domain" description="BIG2" evidence="3">
    <location>
        <begin position="964"/>
        <end position="1043"/>
    </location>
</feature>
<evidence type="ECO:0000259" key="3">
    <source>
        <dbReference type="SMART" id="SM00635"/>
    </source>
</evidence>
<feature type="domain" description="BIG2" evidence="3">
    <location>
        <begin position="378"/>
        <end position="454"/>
    </location>
</feature>
<dbReference type="eggNOG" id="COG3210">
    <property type="taxonomic scope" value="Bacteria"/>
</dbReference>
<feature type="domain" description="BIG2" evidence="3">
    <location>
        <begin position="545"/>
        <end position="622"/>
    </location>
</feature>
<dbReference type="InterPro" id="IPR003343">
    <property type="entry name" value="Big_2"/>
</dbReference>
<dbReference type="eggNOG" id="COG5279">
    <property type="taxonomic scope" value="Bacteria"/>
</dbReference>
<reference evidence="4 5" key="1">
    <citation type="submission" date="2010-08" db="EMBL/GenBank/DDBJ databases">
        <title>Complete sequence of Clostridium cellulovorans 743B.</title>
        <authorList>
            <consortium name="US DOE Joint Genome Institute"/>
            <person name="Lucas S."/>
            <person name="Copeland A."/>
            <person name="Lapidus A."/>
            <person name="Cheng J.-F."/>
            <person name="Bruce D."/>
            <person name="Goodwin L."/>
            <person name="Pitluck S."/>
            <person name="Chertkov O."/>
            <person name="Detter J.C."/>
            <person name="Han C."/>
            <person name="Tapia R."/>
            <person name="Land M."/>
            <person name="Hauser L."/>
            <person name="Chang Y.-J."/>
            <person name="Jeffries C."/>
            <person name="Kyrpides N."/>
            <person name="Ivanova N."/>
            <person name="Mikhailova N."/>
            <person name="Hemme C.L."/>
            <person name="Woyke T."/>
        </authorList>
    </citation>
    <scope>NUCLEOTIDE SEQUENCE [LARGE SCALE GENOMIC DNA]</scope>
    <source>
        <strain evidence="5">ATCC 35296 / DSM 3052 / OCM 3 / 743B</strain>
    </source>
</reference>
<proteinExistence type="predicted"/>
<name>D9SUR2_CLOC7</name>
<dbReference type="AlphaFoldDB" id="D9SUR2"/>
<organism evidence="4 5">
    <name type="scientific">Clostridium cellulovorans (strain ATCC 35296 / DSM 3052 / OCM 3 / 743B)</name>
    <dbReference type="NCBI Taxonomy" id="573061"/>
    <lineage>
        <taxon>Bacteria</taxon>
        <taxon>Bacillati</taxon>
        <taxon>Bacillota</taxon>
        <taxon>Clostridia</taxon>
        <taxon>Eubacteriales</taxon>
        <taxon>Clostridiaceae</taxon>
        <taxon>Clostridium</taxon>
    </lineage>
</organism>
<dbReference type="OrthoDB" id="1904974at2"/>
<dbReference type="InterPro" id="IPR038765">
    <property type="entry name" value="Papain-like_cys_pep_sf"/>
</dbReference>
<dbReference type="Gene3D" id="3.10.620.30">
    <property type="match status" value="1"/>
</dbReference>
<feature type="domain" description="Transglutaminase-like" evidence="2">
    <location>
        <begin position="169"/>
        <end position="225"/>
    </location>
</feature>
<feature type="domain" description="BIG2" evidence="3">
    <location>
        <begin position="1132"/>
        <end position="1211"/>
    </location>
</feature>
<feature type="domain" description="BIG2" evidence="3">
    <location>
        <begin position="460"/>
        <end position="538"/>
    </location>
</feature>
<feature type="signal peptide" evidence="1">
    <location>
        <begin position="1"/>
        <end position="30"/>
    </location>
</feature>
<dbReference type="KEGG" id="ccb:Clocel_1211"/>
<dbReference type="PANTHER" id="PTHR23019:SF0">
    <property type="entry name" value="NUCLEAR PORE MEMBRANE GLYCOPROTEIN 210"/>
    <property type="match status" value="1"/>
</dbReference>
<feature type="domain" description="BIG2" evidence="3">
    <location>
        <begin position="796"/>
        <end position="875"/>
    </location>
</feature>
<dbReference type="Gene3D" id="2.60.40.1080">
    <property type="match status" value="10"/>
</dbReference>
<feature type="chain" id="PRO_5003128444" evidence="1">
    <location>
        <begin position="31"/>
        <end position="1216"/>
    </location>
</feature>
<dbReference type="InterPro" id="IPR008964">
    <property type="entry name" value="Invasin/intimin_cell_adhesion"/>
</dbReference>
<evidence type="ECO:0000259" key="2">
    <source>
        <dbReference type="SMART" id="SM00460"/>
    </source>
</evidence>
<keyword evidence="1" id="KW-0732">Signal</keyword>